<accession>A0A1I3L5I3</accession>
<dbReference type="RefSeq" id="WP_092862865.1">
    <property type="nucleotide sequence ID" value="NZ_FOQH01000009.1"/>
</dbReference>
<protein>
    <recommendedName>
        <fullName evidence="4">Protease inhibitor Inh</fullName>
    </recommendedName>
</protein>
<gene>
    <name evidence="2" type="ORF">SAMN05216258_109218</name>
</gene>
<dbReference type="AlphaFoldDB" id="A0A1I3L5I3"/>
<organism evidence="2 3">
    <name type="scientific">Albimonas pacifica</name>
    <dbReference type="NCBI Taxonomy" id="1114924"/>
    <lineage>
        <taxon>Bacteria</taxon>
        <taxon>Pseudomonadati</taxon>
        <taxon>Pseudomonadota</taxon>
        <taxon>Alphaproteobacteria</taxon>
        <taxon>Rhodobacterales</taxon>
        <taxon>Paracoccaceae</taxon>
        <taxon>Albimonas</taxon>
    </lineage>
</organism>
<proteinExistence type="predicted"/>
<evidence type="ECO:0000256" key="1">
    <source>
        <dbReference type="SAM" id="SignalP"/>
    </source>
</evidence>
<keyword evidence="1" id="KW-0732">Signal</keyword>
<evidence type="ECO:0000313" key="2">
    <source>
        <dbReference type="EMBL" id="SFI80004.1"/>
    </source>
</evidence>
<name>A0A1I3L5I3_9RHOB</name>
<reference evidence="2 3" key="1">
    <citation type="submission" date="2016-10" db="EMBL/GenBank/DDBJ databases">
        <authorList>
            <person name="de Groot N.N."/>
        </authorList>
    </citation>
    <scope>NUCLEOTIDE SEQUENCE [LARGE SCALE GENOMIC DNA]</scope>
    <source>
        <strain evidence="2 3">CGMCC 1.11030</strain>
    </source>
</reference>
<dbReference type="Proteomes" id="UP000199377">
    <property type="component" value="Unassembled WGS sequence"/>
</dbReference>
<evidence type="ECO:0008006" key="4">
    <source>
        <dbReference type="Google" id="ProtNLM"/>
    </source>
</evidence>
<feature type="signal peptide" evidence="1">
    <location>
        <begin position="1"/>
        <end position="29"/>
    </location>
</feature>
<dbReference type="EMBL" id="FOQH01000009">
    <property type="protein sequence ID" value="SFI80004.1"/>
    <property type="molecule type" value="Genomic_DNA"/>
</dbReference>
<evidence type="ECO:0000313" key="3">
    <source>
        <dbReference type="Proteomes" id="UP000199377"/>
    </source>
</evidence>
<feature type="chain" id="PRO_5011566779" description="Protease inhibitor Inh" evidence="1">
    <location>
        <begin position="30"/>
        <end position="166"/>
    </location>
</feature>
<dbReference type="OrthoDB" id="6088067at2"/>
<keyword evidence="3" id="KW-1185">Reference proteome</keyword>
<sequence length="166" mass="17385">MTDRKRRRPARRGLGLAAALVVWAGPAAAAGSAAQAVERAQALCEDLGGRFSVGEGAVGEIDLGPGRGEEGGDRGETLDYAKLVCEGAYSAFCGSGGCPLRVQVGPQAWEWQVEDWSMILFEGFPVLMLARDGGWCGGAGAQICFEALKWDGQRFLTVGPAPDPAE</sequence>